<reference evidence="14 15" key="1">
    <citation type="submission" date="2018-07" db="EMBL/GenBank/DDBJ databases">
        <title>The complete nuclear genome of the prasinophyte Chloropicon primus (CCMP1205).</title>
        <authorList>
            <person name="Pombert J.-F."/>
            <person name="Otis C."/>
            <person name="Turmel M."/>
            <person name="Lemieux C."/>
        </authorList>
    </citation>
    <scope>NUCLEOTIDE SEQUENCE [LARGE SCALE GENOMIC DNA]</scope>
    <source>
        <strain evidence="14 15">CCMP1205</strain>
    </source>
</reference>
<dbReference type="PANTHER" id="PTHR46492:SF1">
    <property type="entry name" value="DYNEIN AXONEMAL ASSEMBLY FACTOR 4"/>
    <property type="match status" value="1"/>
</dbReference>
<sequence>MAPLSPKWTWRQTEATVTADVDVKGVSKKACDIFLSDRFLKVNAPPYLLGLDLWGEIDEERSTATVSQGLITVHMYKRAPGSWDELHLDLSDRAERASVLERRKESIERAHKKQEEKRKERIALREREQREAQDRSFELDRKKRQAIDDAKNRELLDAREEIASFTSKKPAARQEDQQQKREEATDSESDLEEDGGAGGEEGEAPQEEESQGEEESEEEEIVILPPPREKMASVEVEFTPTIVDNLPAREGREEELKLIRRSQGKPDDLASETDLTERHPIFLKDKGDKMSKHGNFKGALRAYNRALEIDPSHLLCICNRSMCYLRLGEASKAEEDCRKALGMIAGEESTSAPEMEDSEKKHMLRIKMSGRLAKALAAQDRTKEVIEELENALKLSSNYPEIKESIQRDLDDAIACESVSFEGPLDQIVDLTTTKLKPKIESIKKLADTRIKQQDPKGALRVYKQISNFISEVRNKCDLDAFQLMDKEFLLEMKLACFSNSASAYLMLGDFVSSIDSCKGAISAVVTLFELYYDFPKDEEDGDVERLIALIEKLLDLLRETPGRSSHLFEGKREKYVLSLVRILRRMSSACGHLKDYGLGVKILEVGLTATRMCELGSISTEITKDLRNLSVLQAQHCK</sequence>
<dbReference type="SUPFAM" id="SSF48452">
    <property type="entry name" value="TPR-like"/>
    <property type="match status" value="1"/>
</dbReference>
<keyword evidence="6" id="KW-0524">Neurogenesis</keyword>
<evidence type="ECO:0000256" key="3">
    <source>
        <dbReference type="ARBA" id="ARBA00022490"/>
    </source>
</evidence>
<feature type="region of interest" description="Disordered" evidence="12">
    <location>
        <begin position="161"/>
        <end position="231"/>
    </location>
</feature>
<keyword evidence="4" id="KW-0677">Repeat</keyword>
<dbReference type="OrthoDB" id="2423701at2759"/>
<dbReference type="GO" id="GO:0036159">
    <property type="term" value="P:inner dynein arm assembly"/>
    <property type="evidence" value="ECO:0007669"/>
    <property type="project" value="TreeGrafter"/>
</dbReference>
<evidence type="ECO:0000256" key="2">
    <source>
        <dbReference type="ARBA" id="ARBA00004487"/>
    </source>
</evidence>
<accession>A0A5B8MJH7</accession>
<feature type="repeat" description="TPR" evidence="11">
    <location>
        <begin position="280"/>
        <end position="313"/>
    </location>
</feature>
<evidence type="ECO:0000256" key="9">
    <source>
        <dbReference type="ARBA" id="ARBA00024190"/>
    </source>
</evidence>
<dbReference type="STRING" id="1764295.A0A5B8MJH7"/>
<evidence type="ECO:0000256" key="1">
    <source>
        <dbReference type="ARBA" id="ARBA00004123"/>
    </source>
</evidence>
<dbReference type="AlphaFoldDB" id="A0A5B8MJH7"/>
<evidence type="ECO:0000256" key="8">
    <source>
        <dbReference type="ARBA" id="ARBA00023273"/>
    </source>
</evidence>
<dbReference type="PROSITE" id="PS51203">
    <property type="entry name" value="CS"/>
    <property type="match status" value="1"/>
</dbReference>
<evidence type="ECO:0000313" key="15">
    <source>
        <dbReference type="Proteomes" id="UP000316726"/>
    </source>
</evidence>
<evidence type="ECO:0000256" key="11">
    <source>
        <dbReference type="PROSITE-ProRule" id="PRU00339"/>
    </source>
</evidence>
<dbReference type="Proteomes" id="UP000316726">
    <property type="component" value="Chromosome 4"/>
</dbReference>
<keyword evidence="7" id="KW-0539">Nucleus</keyword>
<feature type="domain" description="CS" evidence="13">
    <location>
        <begin position="3"/>
        <end position="87"/>
    </location>
</feature>
<evidence type="ECO:0000259" key="13">
    <source>
        <dbReference type="PROSITE" id="PS51203"/>
    </source>
</evidence>
<dbReference type="InterPro" id="IPR037894">
    <property type="entry name" value="CS_DYX1C1"/>
</dbReference>
<protein>
    <recommendedName>
        <fullName evidence="10">Dynein axonemal assembly factor 4</fullName>
    </recommendedName>
</protein>
<dbReference type="InterPro" id="IPR019734">
    <property type="entry name" value="TPR_rpt"/>
</dbReference>
<keyword evidence="3" id="KW-0963">Cytoplasm</keyword>
<dbReference type="PANTHER" id="PTHR46492">
    <property type="entry name" value="DYNEIN ASSEMBLY FACTOR 4, AXONEMAL"/>
    <property type="match status" value="1"/>
</dbReference>
<dbReference type="Gene3D" id="2.60.40.790">
    <property type="match status" value="1"/>
</dbReference>
<dbReference type="Gene3D" id="1.25.40.10">
    <property type="entry name" value="Tetratricopeptide repeat domain"/>
    <property type="match status" value="2"/>
</dbReference>
<feature type="compositionally biased region" description="Basic and acidic residues" evidence="12">
    <location>
        <begin position="172"/>
        <end position="184"/>
    </location>
</feature>
<dbReference type="PROSITE" id="PS50005">
    <property type="entry name" value="TPR"/>
    <property type="match status" value="1"/>
</dbReference>
<evidence type="ECO:0000256" key="7">
    <source>
        <dbReference type="ARBA" id="ARBA00023242"/>
    </source>
</evidence>
<dbReference type="InterPro" id="IPR007052">
    <property type="entry name" value="CS_dom"/>
</dbReference>
<dbReference type="GO" id="GO:0120293">
    <property type="term" value="C:dynein axonemal particle"/>
    <property type="evidence" value="ECO:0007669"/>
    <property type="project" value="UniProtKB-SubCell"/>
</dbReference>
<evidence type="ECO:0000256" key="4">
    <source>
        <dbReference type="ARBA" id="ARBA00022737"/>
    </source>
</evidence>
<evidence type="ECO:0000256" key="5">
    <source>
        <dbReference type="ARBA" id="ARBA00022803"/>
    </source>
</evidence>
<proteinExistence type="predicted"/>
<dbReference type="InterPro" id="IPR008978">
    <property type="entry name" value="HSP20-like_chaperone"/>
</dbReference>
<keyword evidence="15" id="KW-1185">Reference proteome</keyword>
<dbReference type="GO" id="GO:0036158">
    <property type="term" value="P:outer dynein arm assembly"/>
    <property type="evidence" value="ECO:0007669"/>
    <property type="project" value="TreeGrafter"/>
</dbReference>
<feature type="region of interest" description="Disordered" evidence="12">
    <location>
        <begin position="103"/>
        <end position="142"/>
    </location>
</feature>
<dbReference type="Pfam" id="PF04969">
    <property type="entry name" value="CS"/>
    <property type="match status" value="1"/>
</dbReference>
<gene>
    <name evidence="14" type="ORF">A3770_04p31540</name>
</gene>
<dbReference type="InterPro" id="IPR052004">
    <property type="entry name" value="Dynein_assembly_factor_4"/>
</dbReference>
<dbReference type="GO" id="GO:0003341">
    <property type="term" value="P:cilium movement"/>
    <property type="evidence" value="ECO:0007669"/>
    <property type="project" value="InterPro"/>
</dbReference>
<comment type="subcellular location">
    <subcellularLocation>
        <location evidence="2">Cell projection</location>
        <location evidence="2">Neuron projection</location>
    </subcellularLocation>
    <subcellularLocation>
        <location evidence="9">Dynein axonemal particle</location>
    </subcellularLocation>
    <subcellularLocation>
        <location evidence="1">Nucleus</location>
    </subcellularLocation>
</comment>
<dbReference type="SUPFAM" id="SSF49764">
    <property type="entry name" value="HSP20-like chaperones"/>
    <property type="match status" value="1"/>
</dbReference>
<dbReference type="InterPro" id="IPR011990">
    <property type="entry name" value="TPR-like_helical_dom_sf"/>
</dbReference>
<evidence type="ECO:0000256" key="12">
    <source>
        <dbReference type="SAM" id="MobiDB-lite"/>
    </source>
</evidence>
<dbReference type="EMBL" id="CP031037">
    <property type="protein sequence ID" value="QDZ20636.1"/>
    <property type="molecule type" value="Genomic_DNA"/>
</dbReference>
<name>A0A5B8MJH7_9CHLO</name>
<evidence type="ECO:0000256" key="6">
    <source>
        <dbReference type="ARBA" id="ARBA00022902"/>
    </source>
</evidence>
<evidence type="ECO:0000313" key="14">
    <source>
        <dbReference type="EMBL" id="QDZ20636.1"/>
    </source>
</evidence>
<dbReference type="Pfam" id="PF13181">
    <property type="entry name" value="TPR_8"/>
    <property type="match status" value="1"/>
</dbReference>
<evidence type="ECO:0000256" key="10">
    <source>
        <dbReference type="ARBA" id="ARBA00024430"/>
    </source>
</evidence>
<keyword evidence="8" id="KW-0966">Cell projection</keyword>
<dbReference type="GO" id="GO:0005634">
    <property type="term" value="C:nucleus"/>
    <property type="evidence" value="ECO:0007669"/>
    <property type="project" value="UniProtKB-SubCell"/>
</dbReference>
<keyword evidence="5 11" id="KW-0802">TPR repeat</keyword>
<dbReference type="SMART" id="SM00028">
    <property type="entry name" value="TPR"/>
    <property type="match status" value="4"/>
</dbReference>
<feature type="compositionally biased region" description="Acidic residues" evidence="12">
    <location>
        <begin position="185"/>
        <end position="221"/>
    </location>
</feature>
<organism evidence="14 15">
    <name type="scientific">Chloropicon primus</name>
    <dbReference type="NCBI Taxonomy" id="1764295"/>
    <lineage>
        <taxon>Eukaryota</taxon>
        <taxon>Viridiplantae</taxon>
        <taxon>Chlorophyta</taxon>
        <taxon>Chloropicophyceae</taxon>
        <taxon>Chloropicales</taxon>
        <taxon>Chloropicaceae</taxon>
        <taxon>Chloropicon</taxon>
    </lineage>
</organism>
<dbReference type="CDD" id="cd06469">
    <property type="entry name" value="p23_DYX1C1_like"/>
    <property type="match status" value="1"/>
</dbReference>